<dbReference type="Proteomes" id="UP000749559">
    <property type="component" value="Unassembled WGS sequence"/>
</dbReference>
<reference evidence="3" key="1">
    <citation type="submission" date="2022-03" db="EMBL/GenBank/DDBJ databases">
        <authorList>
            <person name="Martin C."/>
        </authorList>
    </citation>
    <scope>NUCLEOTIDE SEQUENCE</scope>
</reference>
<dbReference type="PANTHER" id="PTHR15046:SF3">
    <property type="entry name" value="BETA-1,4 N-ACETYLGALACTOSAMINYLTRANSFERASE 2-LIKE"/>
    <property type="match status" value="1"/>
</dbReference>
<dbReference type="PANTHER" id="PTHR15046">
    <property type="entry name" value="GLYCO_TRANS_2-LIKE DOMAIN-CONTAINING PROTEIN"/>
    <property type="match status" value="1"/>
</dbReference>
<proteinExistence type="predicted"/>
<dbReference type="SUPFAM" id="SSF53448">
    <property type="entry name" value="Nucleotide-diphospho-sugar transferases"/>
    <property type="match status" value="1"/>
</dbReference>
<evidence type="ECO:0000256" key="1">
    <source>
        <dbReference type="SAM" id="MobiDB-lite"/>
    </source>
</evidence>
<keyword evidence="2" id="KW-0812">Transmembrane</keyword>
<keyword evidence="4" id="KW-1185">Reference proteome</keyword>
<feature type="region of interest" description="Disordered" evidence="1">
    <location>
        <begin position="30"/>
        <end position="50"/>
    </location>
</feature>
<protein>
    <submittedName>
        <fullName evidence="3">Uncharacterized protein</fullName>
    </submittedName>
</protein>
<evidence type="ECO:0000256" key="2">
    <source>
        <dbReference type="SAM" id="Phobius"/>
    </source>
</evidence>
<sequence>MKFYTRFLIILSLSVAIVIYIYNYNIGHSTRRKNSKQEQENGPDSVDFQHQEEQHFPIEEKLIWTKTMTCNVESGYKTRKEGNVDSSNGTYTSGYDKIHPNPGVNCSYSICQKINKGRQPVMYRQPKYIRPSIEGLVTLVVKTANRLNLVERLIRSVWKFYPNVKCIVVDDYNEDFEKRPGLQYFFKNSSNVMYHQAHEDAGISYGRNLALKFVRTKYVFLCDDDAVFNSETNIPKLVDLLEHTDLSFAGVVHKSQHYPFIGALMVRPTEAQNTSTMSSNETVDLLQYSTMYYERLACFGQCYVTDMILNAFLAPLEDLLKMGGWDASLKTQEHIDFFLSVRKFGLKAAVCLDVNLDHMSSRNNPLRVKRIQNRHIYFKIIKHKWNLSKWFFCKTNRSSSYQNRKFPDDWTCRKTPYF</sequence>
<dbReference type="CDD" id="cd00761">
    <property type="entry name" value="Glyco_tranf_GTA_type"/>
    <property type="match status" value="1"/>
</dbReference>
<comment type="caution">
    <text evidence="3">The sequence shown here is derived from an EMBL/GenBank/DDBJ whole genome shotgun (WGS) entry which is preliminary data.</text>
</comment>
<dbReference type="InterPro" id="IPR029044">
    <property type="entry name" value="Nucleotide-diphossugar_trans"/>
</dbReference>
<dbReference type="AlphaFoldDB" id="A0A8J1UK78"/>
<dbReference type="EMBL" id="CAIIXF020000007">
    <property type="protein sequence ID" value="CAH1788500.1"/>
    <property type="molecule type" value="Genomic_DNA"/>
</dbReference>
<gene>
    <name evidence="3" type="ORF">OFUS_LOCUS14015</name>
</gene>
<dbReference type="Pfam" id="PF00535">
    <property type="entry name" value="Glycos_transf_2"/>
    <property type="match status" value="1"/>
</dbReference>
<keyword evidence="2" id="KW-0472">Membrane</keyword>
<name>A0A8J1UK78_OWEFU</name>
<evidence type="ECO:0000313" key="4">
    <source>
        <dbReference type="Proteomes" id="UP000749559"/>
    </source>
</evidence>
<dbReference type="OrthoDB" id="2139606at2759"/>
<keyword evidence="2" id="KW-1133">Transmembrane helix</keyword>
<accession>A0A8J1UK78</accession>
<dbReference type="Gene3D" id="3.90.550.10">
    <property type="entry name" value="Spore Coat Polysaccharide Biosynthesis Protein SpsA, Chain A"/>
    <property type="match status" value="1"/>
</dbReference>
<feature type="transmembrane region" description="Helical" evidence="2">
    <location>
        <begin position="7"/>
        <end position="24"/>
    </location>
</feature>
<dbReference type="InterPro" id="IPR001173">
    <property type="entry name" value="Glyco_trans_2-like"/>
</dbReference>
<organism evidence="3 4">
    <name type="scientific">Owenia fusiformis</name>
    <name type="common">Polychaete worm</name>
    <dbReference type="NCBI Taxonomy" id="6347"/>
    <lineage>
        <taxon>Eukaryota</taxon>
        <taxon>Metazoa</taxon>
        <taxon>Spiralia</taxon>
        <taxon>Lophotrochozoa</taxon>
        <taxon>Annelida</taxon>
        <taxon>Polychaeta</taxon>
        <taxon>Sedentaria</taxon>
        <taxon>Canalipalpata</taxon>
        <taxon>Sabellida</taxon>
        <taxon>Oweniida</taxon>
        <taxon>Oweniidae</taxon>
        <taxon>Owenia</taxon>
    </lineage>
</organism>
<evidence type="ECO:0000313" key="3">
    <source>
        <dbReference type="EMBL" id="CAH1788500.1"/>
    </source>
</evidence>